<sequence length="511" mass="59755">MSSKKLFITSSLGSKVNWCKEMDCDEATARKVCGIAYEEELLRRTGAYVEHIEDDIGDVKDHYFNPFDPSIYNRLNYLYSERVPGELELENIQKLQQFFDLPPEDISVIHTKCFSYALSTHFCNVMKKSPREWLDKVESELVPLAQKLYIEERPLDMMLRKAEYDYLMVEANRLMMDRKPGKDFEERCDYIIEEFKRLKVFYSKNGNHRQKFSISSHNDNLLEEIMGAFIISHCDVYGYVDQRKLDEQCAVYGMCGDFRRKILNRLGRKFYHRFLRKFSEEELSMDSFKELEHLHRTYEFTDQDVADIYKTHVGIRIRDWYDPQAGLDSLKRLIPLIHDKNISYFIPFERSRRVQWLFNIVNDCINHGVDKADTRIYTYTVEDFMQLTYEGGEEDFESLQGIINTAIRALHMTPEEIEISRIVIAEELGGAALEKAMQMLQVKGGIYSADGEVSKFVRAMAVAPKGTIPSIKKNLPVIRNYELIRKVIMMLPCSDDALAKSIKMLNEVEQA</sequence>
<dbReference type="EMBL" id="AAXT01000001">
    <property type="protein sequence ID" value="EDO07997.1"/>
    <property type="molecule type" value="Genomic_DNA"/>
</dbReference>
<dbReference type="VEuPathDB" id="PiroplasmaDB:BBOV_III004330"/>
<dbReference type="InParanoid" id="A7AN63"/>
<proteinExistence type="predicted"/>
<dbReference type="AlphaFoldDB" id="A7AN63"/>
<protein>
    <submittedName>
        <fullName evidence="1">Uncharacterized protein</fullName>
    </submittedName>
</protein>
<accession>A7AN63</accession>
<reference evidence="1" key="2">
    <citation type="submission" date="2007-08" db="EMBL/GenBank/DDBJ databases">
        <authorList>
            <person name="Nene V."/>
        </authorList>
    </citation>
    <scope>NUCLEOTIDE SEQUENCE</scope>
    <source>
        <strain evidence="1">T2Bo</strain>
    </source>
</reference>
<reference evidence="1" key="1">
    <citation type="journal article" date="2007" name="PLoS Pathog.">
        <title>Genome sequence of Babesia bovis and comparative analysis of apicomplexan hemoprotozoa.</title>
        <authorList>
            <person name="Brayton K.A."/>
            <person name="Lau A.O.T."/>
            <person name="Herndon D.R."/>
            <person name="Hannick L."/>
            <person name="Kappmeyer L.S."/>
            <person name="Berens S.J."/>
            <person name="Bidwell S.L."/>
            <person name="Brown W.C."/>
            <person name="Crabtree J."/>
            <person name="Fadrosh D."/>
            <person name="Feldblum T."/>
            <person name="Forberger H.A."/>
            <person name="Haas B.J."/>
            <person name="Howell J.M."/>
            <person name="Khouri H."/>
            <person name="Koo H."/>
            <person name="Mann D.J."/>
            <person name="Norimine J."/>
            <person name="Paulsen I.T."/>
            <person name="Radune D."/>
            <person name="Ren Q."/>
            <person name="Smith R.K. Jr."/>
            <person name="Suarez C.E."/>
            <person name="White O."/>
            <person name="Wortman J.R."/>
            <person name="Knowles D.P. Jr."/>
            <person name="McElwain T.F."/>
            <person name="Nene V.M."/>
        </authorList>
    </citation>
    <scope>NUCLEOTIDE SEQUENCE [LARGE SCALE GENOMIC DNA]</scope>
    <source>
        <strain evidence="1">T2Bo</strain>
    </source>
</reference>
<dbReference type="eggNOG" id="ENOG502QX4G">
    <property type="taxonomic scope" value="Eukaryota"/>
</dbReference>
<organism evidence="1">
    <name type="scientific">Babesia bovis</name>
    <dbReference type="NCBI Taxonomy" id="5865"/>
    <lineage>
        <taxon>Eukaryota</taxon>
        <taxon>Sar</taxon>
        <taxon>Alveolata</taxon>
        <taxon>Apicomplexa</taxon>
        <taxon>Aconoidasida</taxon>
        <taxon>Piroplasmida</taxon>
        <taxon>Babesiidae</taxon>
        <taxon>Babesia</taxon>
    </lineage>
</organism>
<name>A7AN63_BABBO</name>
<comment type="caution">
    <text evidence="1">The sequence shown here is derived from an EMBL/GenBank/DDBJ whole genome shotgun (WGS) entry which is preliminary data.</text>
</comment>
<evidence type="ECO:0000313" key="1">
    <source>
        <dbReference type="EMBL" id="EDO07997.1"/>
    </source>
</evidence>
<gene>
    <name evidence="1" type="ORF">BBOV_III004340</name>
</gene>